<feature type="domain" description="C-JID" evidence="3">
    <location>
        <begin position="150"/>
        <end position="303"/>
    </location>
</feature>
<comment type="caution">
    <text evidence="4">The sequence shown here is derived from an EMBL/GenBank/DDBJ whole genome shotgun (WGS) entry which is preliminary data.</text>
</comment>
<reference evidence="4 5" key="1">
    <citation type="submission" date="2024-01" db="EMBL/GenBank/DDBJ databases">
        <title>The genomes of 5 underutilized Papilionoideae crops provide insights into root nodulation and disease resistanc.</title>
        <authorList>
            <person name="Yuan L."/>
        </authorList>
    </citation>
    <scope>NUCLEOTIDE SEQUENCE [LARGE SCALE GENOMIC DNA]</scope>
    <source>
        <strain evidence="4">ZHUSHIDOU_FW_LH</strain>
        <tissue evidence="4">Leaf</tissue>
    </source>
</reference>
<accession>A0AAN9HXF8</accession>
<dbReference type="SUPFAM" id="SSF52058">
    <property type="entry name" value="L domain-like"/>
    <property type="match status" value="1"/>
</dbReference>
<dbReference type="Pfam" id="PF13855">
    <property type="entry name" value="LRR_8"/>
    <property type="match status" value="1"/>
</dbReference>
<evidence type="ECO:0000259" key="3">
    <source>
        <dbReference type="Pfam" id="PF20160"/>
    </source>
</evidence>
<dbReference type="Gene3D" id="3.80.10.10">
    <property type="entry name" value="Ribonuclease Inhibitor"/>
    <property type="match status" value="1"/>
</dbReference>
<dbReference type="InterPro" id="IPR001611">
    <property type="entry name" value="Leu-rich_rpt"/>
</dbReference>
<evidence type="ECO:0000256" key="1">
    <source>
        <dbReference type="ARBA" id="ARBA00022614"/>
    </source>
</evidence>
<dbReference type="PANTHER" id="PTHR45752:SF195">
    <property type="entry name" value="LEUCINE-RICH REPEAT (LRR) FAMILY PROTEIN-RELATED"/>
    <property type="match status" value="1"/>
</dbReference>
<keyword evidence="2" id="KW-0677">Repeat</keyword>
<dbReference type="Proteomes" id="UP001372338">
    <property type="component" value="Unassembled WGS sequence"/>
</dbReference>
<keyword evidence="5" id="KW-1185">Reference proteome</keyword>
<proteinExistence type="predicted"/>
<dbReference type="PANTHER" id="PTHR45752">
    <property type="entry name" value="LEUCINE-RICH REPEAT-CONTAINING"/>
    <property type="match status" value="1"/>
</dbReference>
<dbReference type="InterPro" id="IPR045344">
    <property type="entry name" value="C-JID"/>
</dbReference>
<dbReference type="InterPro" id="IPR050715">
    <property type="entry name" value="LRR-SigEffector_domain"/>
</dbReference>
<dbReference type="AlphaFoldDB" id="A0AAN9HXF8"/>
<evidence type="ECO:0000256" key="2">
    <source>
        <dbReference type="ARBA" id="ARBA00022737"/>
    </source>
</evidence>
<dbReference type="InterPro" id="IPR032675">
    <property type="entry name" value="LRR_dom_sf"/>
</dbReference>
<dbReference type="EMBL" id="JAYWIO010000006">
    <property type="protein sequence ID" value="KAK7257334.1"/>
    <property type="molecule type" value="Genomic_DNA"/>
</dbReference>
<name>A0AAN9HXF8_CROPI</name>
<keyword evidence="1" id="KW-0433">Leucine-rich repeat</keyword>
<protein>
    <recommendedName>
        <fullName evidence="3">C-JID domain-containing protein</fullName>
    </recommendedName>
</protein>
<sequence>MNSVNFFYPTKHKDSAALLLPSLRCFLCLRDLDLSFCNLSQVPDAIGWLHGLENLKLGGNNFDRLPSIKQLSKLTSLDLSHCKQLKSCHELPTTTILPTVMRSPTELCIFNCPKLQEMECWNNVAFPWMLQVIQAQQESSTLIRFINIFIPGNQIPSWYNIQSVGDSINVDPSSVSYDSNWIGVSFCVPFPPCNLPYIAISNREPDVIFNFTCICSGKVYLHRTCLEFKCGITAKDPVEKYHLWLFYMTREEFISVISSQGEETHNLYHINFEIIAYDSIFRDERKFKVKKCGMRWVYKQDLEPHVHDGDFRIGSPILSLEPANSSA</sequence>
<evidence type="ECO:0000313" key="5">
    <source>
        <dbReference type="Proteomes" id="UP001372338"/>
    </source>
</evidence>
<evidence type="ECO:0000313" key="4">
    <source>
        <dbReference type="EMBL" id="KAK7257334.1"/>
    </source>
</evidence>
<gene>
    <name evidence="4" type="ORF">RIF29_31222</name>
</gene>
<organism evidence="4 5">
    <name type="scientific">Crotalaria pallida</name>
    <name type="common">Smooth rattlebox</name>
    <name type="synonym">Crotalaria striata</name>
    <dbReference type="NCBI Taxonomy" id="3830"/>
    <lineage>
        <taxon>Eukaryota</taxon>
        <taxon>Viridiplantae</taxon>
        <taxon>Streptophyta</taxon>
        <taxon>Embryophyta</taxon>
        <taxon>Tracheophyta</taxon>
        <taxon>Spermatophyta</taxon>
        <taxon>Magnoliopsida</taxon>
        <taxon>eudicotyledons</taxon>
        <taxon>Gunneridae</taxon>
        <taxon>Pentapetalae</taxon>
        <taxon>rosids</taxon>
        <taxon>fabids</taxon>
        <taxon>Fabales</taxon>
        <taxon>Fabaceae</taxon>
        <taxon>Papilionoideae</taxon>
        <taxon>50 kb inversion clade</taxon>
        <taxon>genistoids sensu lato</taxon>
        <taxon>core genistoids</taxon>
        <taxon>Crotalarieae</taxon>
        <taxon>Crotalaria</taxon>
    </lineage>
</organism>
<dbReference type="Pfam" id="PF20160">
    <property type="entry name" value="C-JID"/>
    <property type="match status" value="1"/>
</dbReference>